<dbReference type="EMBL" id="PVTD01000005">
    <property type="protein sequence ID" value="PRY23097.1"/>
    <property type="molecule type" value="Genomic_DNA"/>
</dbReference>
<comment type="caution">
    <text evidence="1">The sequence shown here is derived from an EMBL/GenBank/DDBJ whole genome shotgun (WGS) entry which is preliminary data.</text>
</comment>
<proteinExistence type="predicted"/>
<evidence type="ECO:0000313" key="1">
    <source>
        <dbReference type="EMBL" id="PRY23097.1"/>
    </source>
</evidence>
<name>A0A2T0RPP4_9RHOB</name>
<accession>A0A2T0RPP4</accession>
<keyword evidence="2" id="KW-1185">Reference proteome</keyword>
<protein>
    <submittedName>
        <fullName evidence="1">Uncharacterized protein</fullName>
    </submittedName>
</protein>
<organism evidence="1 2">
    <name type="scientific">Aliiruegeria haliotis</name>
    <dbReference type="NCBI Taxonomy" id="1280846"/>
    <lineage>
        <taxon>Bacteria</taxon>
        <taxon>Pseudomonadati</taxon>
        <taxon>Pseudomonadota</taxon>
        <taxon>Alphaproteobacteria</taxon>
        <taxon>Rhodobacterales</taxon>
        <taxon>Roseobacteraceae</taxon>
        <taxon>Aliiruegeria</taxon>
    </lineage>
</organism>
<sequence length="29" mass="3643">MKPRIRPRFPRIPDAKPVRKYRFTDWAMI</sequence>
<dbReference type="Proteomes" id="UP000239480">
    <property type="component" value="Unassembled WGS sequence"/>
</dbReference>
<gene>
    <name evidence="1" type="ORF">CLV78_105149</name>
</gene>
<dbReference type="AlphaFoldDB" id="A0A2T0RPP4"/>
<evidence type="ECO:0000313" key="2">
    <source>
        <dbReference type="Proteomes" id="UP000239480"/>
    </source>
</evidence>
<reference evidence="1 2" key="1">
    <citation type="submission" date="2018-03" db="EMBL/GenBank/DDBJ databases">
        <title>Genomic Encyclopedia of Archaeal and Bacterial Type Strains, Phase II (KMG-II): from individual species to whole genera.</title>
        <authorList>
            <person name="Goeker M."/>
        </authorList>
    </citation>
    <scope>NUCLEOTIDE SEQUENCE [LARGE SCALE GENOMIC DNA]</scope>
    <source>
        <strain evidence="1 2">DSM 29328</strain>
    </source>
</reference>